<dbReference type="KEGG" id="cdep:91086802"/>
<keyword evidence="3" id="KW-1185">Reference proteome</keyword>
<organism evidence="2 3">
    <name type="scientific">Cryptococcus depauperatus CBS 7841</name>
    <dbReference type="NCBI Taxonomy" id="1295531"/>
    <lineage>
        <taxon>Eukaryota</taxon>
        <taxon>Fungi</taxon>
        <taxon>Dikarya</taxon>
        <taxon>Basidiomycota</taxon>
        <taxon>Agaricomycotina</taxon>
        <taxon>Tremellomycetes</taxon>
        <taxon>Tremellales</taxon>
        <taxon>Cryptococcaceae</taxon>
        <taxon>Cryptococcus</taxon>
    </lineage>
</organism>
<reference evidence="2" key="3">
    <citation type="submission" date="2024-01" db="EMBL/GenBank/DDBJ databases">
        <authorList>
            <person name="Coelho M.A."/>
            <person name="David-Palma M."/>
            <person name="Shea T."/>
            <person name="Sun S."/>
            <person name="Cuomo C.A."/>
            <person name="Heitman J."/>
        </authorList>
    </citation>
    <scope>NUCLEOTIDE SEQUENCE</scope>
    <source>
        <strain evidence="2">CBS 7841</strain>
    </source>
</reference>
<dbReference type="RefSeq" id="XP_066068111.1">
    <property type="nucleotide sequence ID" value="XM_066212014.1"/>
</dbReference>
<dbReference type="PANTHER" id="PTHR35020">
    <property type="entry name" value="N-ACETYLGLUCOSAMINE-INDUCED PROTEIN 1"/>
    <property type="match status" value="1"/>
</dbReference>
<reference evidence="2" key="2">
    <citation type="journal article" date="2022" name="Elife">
        <title>Obligate sexual reproduction of a homothallic fungus closely related to the Cryptococcus pathogenic species complex.</title>
        <authorList>
            <person name="Passer A.R."/>
            <person name="Clancey S.A."/>
            <person name="Shea T."/>
            <person name="David-Palma M."/>
            <person name="Averette A.F."/>
            <person name="Boekhout T."/>
            <person name="Porcel B.M."/>
            <person name="Nowrousian M."/>
            <person name="Cuomo C.A."/>
            <person name="Sun S."/>
            <person name="Heitman J."/>
            <person name="Coelho M.A."/>
        </authorList>
    </citation>
    <scope>NUCLEOTIDE SEQUENCE</scope>
    <source>
        <strain evidence="2">CBS 7841</strain>
    </source>
</reference>
<dbReference type="GeneID" id="91086802"/>
<evidence type="ECO:0000256" key="1">
    <source>
        <dbReference type="SAM" id="MobiDB-lite"/>
    </source>
</evidence>
<dbReference type="GO" id="GO:0005737">
    <property type="term" value="C:cytoplasm"/>
    <property type="evidence" value="ECO:0007669"/>
    <property type="project" value="TreeGrafter"/>
</dbReference>
<evidence type="ECO:0000313" key="3">
    <source>
        <dbReference type="Proteomes" id="UP000094043"/>
    </source>
</evidence>
<accession>A0AAJ8JS49</accession>
<dbReference type="Proteomes" id="UP000094043">
    <property type="component" value="Chromosome 3"/>
</dbReference>
<dbReference type="Pfam" id="PF12239">
    <property type="entry name" value="DUF3605"/>
    <property type="match status" value="1"/>
</dbReference>
<name>A0AAJ8JS49_9TREE</name>
<feature type="region of interest" description="Disordered" evidence="1">
    <location>
        <begin position="106"/>
        <end position="136"/>
    </location>
</feature>
<evidence type="ECO:0000313" key="2">
    <source>
        <dbReference type="EMBL" id="WVN87411.1"/>
    </source>
</evidence>
<proteinExistence type="predicted"/>
<protein>
    <submittedName>
        <fullName evidence="2">Uncharacterized protein</fullName>
    </submittedName>
</protein>
<sequence>MSGNIQYINDTRYPGPKVHPATDKVGIPPLAELDAYPRLFTWGEIKDIIQKGDIDRLMRNREIQYKYDVWQKGVRTKYGSMENYLREALLPFPKTIRPTYDLTTSLDLSQPPSPISPATSAADSDGLEPVGSGVSTPSSTAFVSLEDSLVWNKNGNMKPVYLRLNDDGGLDQNIFAVLLNTWPYSVPTGVRHFCVWSRIPIAHPELVDYDPVSWQHIEEAGLSGFTGVLPVIPTSVPVELPNKADPSTTVQISMTGTPVGRGANQVSLPKAEWYLADRIYGGNELQRWTGVQHETKGGHEVGKIVRKLWDERGWECLWFLNPPRIQSVPGFSHFHVFVRRKTPEEIDAAEKAFAAGLI</sequence>
<reference evidence="2" key="1">
    <citation type="submission" date="2016-06" db="EMBL/GenBank/DDBJ databases">
        <authorList>
            <person name="Cuomo C."/>
            <person name="Litvintseva A."/>
            <person name="Heitman J."/>
            <person name="Chen Y."/>
            <person name="Sun S."/>
            <person name="Springer D."/>
            <person name="Dromer F."/>
            <person name="Young S."/>
            <person name="Zeng Q."/>
            <person name="Chapman S."/>
            <person name="Gujja S."/>
            <person name="Saif S."/>
            <person name="Birren B."/>
        </authorList>
    </citation>
    <scope>NUCLEOTIDE SEQUENCE</scope>
    <source>
        <strain evidence="2">CBS 7841</strain>
    </source>
</reference>
<dbReference type="EMBL" id="CP143786">
    <property type="protein sequence ID" value="WVN87411.1"/>
    <property type="molecule type" value="Genomic_DNA"/>
</dbReference>
<dbReference type="AlphaFoldDB" id="A0AAJ8JS49"/>
<dbReference type="InterPro" id="IPR022036">
    <property type="entry name" value="DUF3605"/>
</dbReference>
<dbReference type="PANTHER" id="PTHR35020:SF2">
    <property type="entry name" value="N-ACETYLGLUCOSAMINE-INDUCED PROTEIN 1"/>
    <property type="match status" value="1"/>
</dbReference>
<dbReference type="GO" id="GO:0006044">
    <property type="term" value="P:N-acetylglucosamine metabolic process"/>
    <property type="evidence" value="ECO:0007669"/>
    <property type="project" value="TreeGrafter"/>
</dbReference>
<gene>
    <name evidence="2" type="ORF">L203_102590</name>
</gene>